<dbReference type="EMBL" id="JACHJP010000011">
    <property type="protein sequence ID" value="MBB4919717.1"/>
    <property type="molecule type" value="Genomic_DNA"/>
</dbReference>
<proteinExistence type="predicted"/>
<comment type="caution">
    <text evidence="1">The sequence shown here is derived from an EMBL/GenBank/DDBJ whole genome shotgun (WGS) entry which is preliminary data.</text>
</comment>
<gene>
    <name evidence="1" type="ORF">FHS44_006861</name>
</gene>
<name>A0A7W7QU00_9ACTN</name>
<reference evidence="1 2" key="1">
    <citation type="submission" date="2020-08" db="EMBL/GenBank/DDBJ databases">
        <title>Genomic Encyclopedia of Type Strains, Phase III (KMG-III): the genomes of soil and plant-associated and newly described type strains.</title>
        <authorList>
            <person name="Whitman W."/>
        </authorList>
    </citation>
    <scope>NUCLEOTIDE SEQUENCE [LARGE SCALE GENOMIC DNA]</scope>
    <source>
        <strain evidence="1 2">CECT 8840</strain>
    </source>
</reference>
<organism evidence="1 2">
    <name type="scientific">Streptosporangium saharense</name>
    <dbReference type="NCBI Taxonomy" id="1706840"/>
    <lineage>
        <taxon>Bacteria</taxon>
        <taxon>Bacillati</taxon>
        <taxon>Actinomycetota</taxon>
        <taxon>Actinomycetes</taxon>
        <taxon>Streptosporangiales</taxon>
        <taxon>Streptosporangiaceae</taxon>
        <taxon>Streptosporangium</taxon>
    </lineage>
</organism>
<protein>
    <submittedName>
        <fullName evidence="1">Uncharacterized protein</fullName>
    </submittedName>
</protein>
<dbReference type="Proteomes" id="UP000552644">
    <property type="component" value="Unassembled WGS sequence"/>
</dbReference>
<accession>A0A7W7QU00</accession>
<evidence type="ECO:0000313" key="2">
    <source>
        <dbReference type="Proteomes" id="UP000552644"/>
    </source>
</evidence>
<dbReference type="AlphaFoldDB" id="A0A7W7QU00"/>
<keyword evidence="2" id="KW-1185">Reference proteome</keyword>
<evidence type="ECO:0000313" key="1">
    <source>
        <dbReference type="EMBL" id="MBB4919717.1"/>
    </source>
</evidence>
<sequence length="38" mass="3830">MALALDEKLAAELTSSQLTALSAALGRLAASYGLPVRG</sequence>